<dbReference type="RefSeq" id="WP_006903630.1">
    <property type="nucleotide sequence ID" value="NZ_JH976535.1"/>
</dbReference>
<evidence type="ECO:0008006" key="3">
    <source>
        <dbReference type="Google" id="ProtNLM"/>
    </source>
</evidence>
<dbReference type="eggNOG" id="COG3427">
    <property type="taxonomic scope" value="Bacteria"/>
</dbReference>
<organism evidence="1 2">
    <name type="scientific">Thermaerobacter subterraneus DSM 13965</name>
    <dbReference type="NCBI Taxonomy" id="867903"/>
    <lineage>
        <taxon>Bacteria</taxon>
        <taxon>Bacillati</taxon>
        <taxon>Bacillota</taxon>
        <taxon>Clostridia</taxon>
        <taxon>Eubacteriales</taxon>
        <taxon>Clostridiales Family XVII. Incertae Sedis</taxon>
        <taxon>Thermaerobacter</taxon>
    </lineage>
</organism>
<dbReference type="EMBL" id="AENY02000002">
    <property type="protein sequence ID" value="EKP95604.1"/>
    <property type="molecule type" value="Genomic_DNA"/>
</dbReference>
<dbReference type="Gene3D" id="3.30.530.20">
    <property type="match status" value="1"/>
</dbReference>
<dbReference type="SUPFAM" id="SSF55961">
    <property type="entry name" value="Bet v1-like"/>
    <property type="match status" value="1"/>
</dbReference>
<protein>
    <recommendedName>
        <fullName evidence="3">Carbon monoxide dehydrogenase subunit G</fullName>
    </recommendedName>
</protein>
<dbReference type="InterPro" id="IPR023393">
    <property type="entry name" value="START-like_dom_sf"/>
</dbReference>
<dbReference type="HOGENOM" id="CLU_046420_1_1_9"/>
<dbReference type="STRING" id="867903.ThesuDRAFT_01359"/>
<dbReference type="Pfam" id="PF06240">
    <property type="entry name" value="COXG"/>
    <property type="match status" value="1"/>
</dbReference>
<evidence type="ECO:0000313" key="2">
    <source>
        <dbReference type="Proteomes" id="UP000005710"/>
    </source>
</evidence>
<evidence type="ECO:0000313" key="1">
    <source>
        <dbReference type="EMBL" id="EKP95604.1"/>
    </source>
</evidence>
<gene>
    <name evidence="1" type="ORF">ThesuDRAFT_01359</name>
</gene>
<dbReference type="PANTHER" id="PTHR38588:SF1">
    <property type="entry name" value="BLL0334 PROTEIN"/>
    <property type="match status" value="1"/>
</dbReference>
<dbReference type="AlphaFoldDB" id="K6Q3G3"/>
<comment type="caution">
    <text evidence="1">The sequence shown here is derived from an EMBL/GenBank/DDBJ whole genome shotgun (WGS) entry which is preliminary data.</text>
</comment>
<dbReference type="OrthoDB" id="2374625at2"/>
<proteinExistence type="predicted"/>
<name>K6Q3G3_9FIRM</name>
<dbReference type="CDD" id="cd05018">
    <property type="entry name" value="CoxG"/>
    <property type="match status" value="1"/>
</dbReference>
<dbReference type="Proteomes" id="UP000005710">
    <property type="component" value="Unassembled WGS sequence"/>
</dbReference>
<keyword evidence="2" id="KW-1185">Reference proteome</keyword>
<dbReference type="PANTHER" id="PTHR38588">
    <property type="entry name" value="BLL0334 PROTEIN"/>
    <property type="match status" value="1"/>
</dbReference>
<reference evidence="1" key="1">
    <citation type="submission" date="2010-10" db="EMBL/GenBank/DDBJ databases">
        <authorList>
            <consortium name="US DOE Joint Genome Institute (JGI-PGF)"/>
            <person name="Lucas S."/>
            <person name="Copeland A."/>
            <person name="Lapidus A."/>
            <person name="Bruce D."/>
            <person name="Goodwin L."/>
            <person name="Pitluck S."/>
            <person name="Kyrpides N."/>
            <person name="Mavromatis K."/>
            <person name="Detter J.C."/>
            <person name="Han C."/>
            <person name="Land M."/>
            <person name="Hauser L."/>
            <person name="Markowitz V."/>
            <person name="Cheng J.-F."/>
            <person name="Hugenholtz P."/>
            <person name="Woyke T."/>
            <person name="Wu D."/>
            <person name="Pukall R."/>
            <person name="Wahrenburg C."/>
            <person name="Brambilla E."/>
            <person name="Klenk H.-P."/>
            <person name="Eisen J.A."/>
        </authorList>
    </citation>
    <scope>NUCLEOTIDE SEQUENCE [LARGE SCALE GENOMIC DNA]</scope>
    <source>
        <strain evidence="1">DSM 13965</strain>
    </source>
</reference>
<sequence length="164" mass="17507">MHLHYDGELTIEAPQEKVWAFINNPGQVGHCLPDLQELNVKDDRHFDAVVRIGVGPVRGRFKMEVELQPEEAPRRGGLRLRGSGMGSGLQLTARIELEPAGEGATRFRWGADADVSGPLATVGGRLLDNQARKITEQLFATIRANLEDQAGSALTGTGGAGGGA</sequence>
<reference evidence="1" key="2">
    <citation type="submission" date="2012-10" db="EMBL/GenBank/DDBJ databases">
        <title>Improved high-quality draft of Thermaerobacter subterraneus C21, DSM 13965.</title>
        <authorList>
            <consortium name="DOE Joint Genome Institute"/>
            <person name="Eisen J."/>
            <person name="Huntemann M."/>
            <person name="Wei C.-L."/>
            <person name="Han J."/>
            <person name="Detter J.C."/>
            <person name="Han C."/>
            <person name="Tapia R."/>
            <person name="Chen A."/>
            <person name="Kyrpides N."/>
            <person name="Mavromatis K."/>
            <person name="Markowitz V."/>
            <person name="Szeto E."/>
            <person name="Ivanova N."/>
            <person name="Mikhailova N."/>
            <person name="Ovchinnikova G."/>
            <person name="Pagani I."/>
            <person name="Pati A."/>
            <person name="Goodwin L."/>
            <person name="Nordberg H.P."/>
            <person name="Cantor M.N."/>
            <person name="Hua S.X."/>
            <person name="Woyke T."/>
            <person name="Eisen J."/>
            <person name="Klenk H.-P."/>
        </authorList>
    </citation>
    <scope>NUCLEOTIDE SEQUENCE [LARGE SCALE GENOMIC DNA]</scope>
    <source>
        <strain evidence="1">DSM 13965</strain>
    </source>
</reference>
<accession>K6Q3G3</accession>
<dbReference type="InterPro" id="IPR010419">
    <property type="entry name" value="CO_DH_gsu"/>
</dbReference>